<dbReference type="GO" id="GO:0020037">
    <property type="term" value="F:heme binding"/>
    <property type="evidence" value="ECO:0007669"/>
    <property type="project" value="InterPro"/>
</dbReference>
<dbReference type="GO" id="GO:0004497">
    <property type="term" value="F:monooxygenase activity"/>
    <property type="evidence" value="ECO:0007669"/>
    <property type="project" value="UniProtKB-KW"/>
</dbReference>
<name>A0A074W5G1_9PEZI</name>
<evidence type="ECO:0000256" key="7">
    <source>
        <dbReference type="PIRSR" id="PIRSR602401-1"/>
    </source>
</evidence>
<evidence type="ECO:0000313" key="9">
    <source>
        <dbReference type="Proteomes" id="UP000027730"/>
    </source>
</evidence>
<dbReference type="FunFam" id="1.10.630.10:FF:000090">
    <property type="entry name" value="Cytochrome P450 monooxygenase"/>
    <property type="match status" value="1"/>
</dbReference>
<keyword evidence="2 7" id="KW-0349">Heme</keyword>
<dbReference type="PANTHER" id="PTHR24291">
    <property type="entry name" value="CYTOCHROME P450 FAMILY 4"/>
    <property type="match status" value="1"/>
</dbReference>
<dbReference type="PANTHER" id="PTHR24291:SF50">
    <property type="entry name" value="BIFUNCTIONAL ALBAFLAVENONE MONOOXYGENASE_TERPENE SYNTHASE"/>
    <property type="match status" value="1"/>
</dbReference>
<protein>
    <submittedName>
        <fullName evidence="8">Cytochrome P450</fullName>
    </submittedName>
</protein>
<feature type="binding site" description="axial binding residue" evidence="7">
    <location>
        <position position="491"/>
    </location>
    <ligand>
        <name>heme</name>
        <dbReference type="ChEBI" id="CHEBI:30413"/>
    </ligand>
    <ligandPart>
        <name>Fe</name>
        <dbReference type="ChEBI" id="CHEBI:18248"/>
    </ligandPart>
</feature>
<dbReference type="PRINTS" id="PR00385">
    <property type="entry name" value="P450"/>
</dbReference>
<dbReference type="InterPro" id="IPR002401">
    <property type="entry name" value="Cyt_P450_E_grp-I"/>
</dbReference>
<dbReference type="AlphaFoldDB" id="A0A074W5G1"/>
<keyword evidence="9" id="KW-1185">Reference proteome</keyword>
<dbReference type="Proteomes" id="UP000027730">
    <property type="component" value="Unassembled WGS sequence"/>
</dbReference>
<dbReference type="GO" id="GO:0005506">
    <property type="term" value="F:iron ion binding"/>
    <property type="evidence" value="ECO:0007669"/>
    <property type="project" value="InterPro"/>
</dbReference>
<comment type="similarity">
    <text evidence="1">Belongs to the cytochrome P450 family.</text>
</comment>
<dbReference type="Gene3D" id="1.10.630.10">
    <property type="entry name" value="Cytochrome P450"/>
    <property type="match status" value="1"/>
</dbReference>
<keyword evidence="6" id="KW-0503">Monooxygenase</keyword>
<reference evidence="8 9" key="1">
    <citation type="journal article" date="2014" name="BMC Genomics">
        <title>Genome sequencing of four Aureobasidium pullulans varieties: biotechnological potential, stress tolerance, and description of new species.</title>
        <authorList>
            <person name="Gostin Ar C."/>
            <person name="Ohm R.A."/>
            <person name="Kogej T."/>
            <person name="Sonjak S."/>
            <person name="Turk M."/>
            <person name="Zajc J."/>
            <person name="Zalar P."/>
            <person name="Grube M."/>
            <person name="Sun H."/>
            <person name="Han J."/>
            <person name="Sharma A."/>
            <person name="Chiniquy J."/>
            <person name="Ngan C.Y."/>
            <person name="Lipzen A."/>
            <person name="Barry K."/>
            <person name="Grigoriev I.V."/>
            <person name="Gunde-Cimerman N."/>
        </authorList>
    </citation>
    <scope>NUCLEOTIDE SEQUENCE [LARGE SCALE GENOMIC DNA]</scope>
    <source>
        <strain evidence="8 9">CBS 147.97</strain>
    </source>
</reference>
<evidence type="ECO:0000313" key="8">
    <source>
        <dbReference type="EMBL" id="KEQ68088.1"/>
    </source>
</evidence>
<dbReference type="STRING" id="1043004.A0A074W5G1"/>
<dbReference type="Pfam" id="PF00067">
    <property type="entry name" value="p450"/>
    <property type="match status" value="1"/>
</dbReference>
<dbReference type="SUPFAM" id="SSF48264">
    <property type="entry name" value="Cytochrome P450"/>
    <property type="match status" value="1"/>
</dbReference>
<gene>
    <name evidence="8" type="ORF">M436DRAFT_59172</name>
</gene>
<keyword evidence="4" id="KW-0560">Oxidoreductase</keyword>
<evidence type="ECO:0000256" key="3">
    <source>
        <dbReference type="ARBA" id="ARBA00022723"/>
    </source>
</evidence>
<accession>A0A074W5G1</accession>
<evidence type="ECO:0000256" key="1">
    <source>
        <dbReference type="ARBA" id="ARBA00010617"/>
    </source>
</evidence>
<evidence type="ECO:0000256" key="2">
    <source>
        <dbReference type="ARBA" id="ARBA00022617"/>
    </source>
</evidence>
<evidence type="ECO:0000256" key="6">
    <source>
        <dbReference type="ARBA" id="ARBA00023033"/>
    </source>
</evidence>
<dbReference type="EMBL" id="KL584740">
    <property type="protein sequence ID" value="KEQ68088.1"/>
    <property type="molecule type" value="Genomic_DNA"/>
</dbReference>
<dbReference type="GO" id="GO:0016705">
    <property type="term" value="F:oxidoreductase activity, acting on paired donors, with incorporation or reduction of molecular oxygen"/>
    <property type="evidence" value="ECO:0007669"/>
    <property type="project" value="InterPro"/>
</dbReference>
<proteinExistence type="inferred from homology"/>
<dbReference type="InterPro" id="IPR036396">
    <property type="entry name" value="Cyt_P450_sf"/>
</dbReference>
<dbReference type="OrthoDB" id="1470350at2759"/>
<dbReference type="InterPro" id="IPR001128">
    <property type="entry name" value="Cyt_P450"/>
</dbReference>
<dbReference type="RefSeq" id="XP_013422266.1">
    <property type="nucleotide sequence ID" value="XM_013566812.1"/>
</dbReference>
<sequence>MGVKTFYLAGETAKHGLDLDISQVTEFSALQDAIATNFSIVVPGEVGFQDKTRSLESLEDIRSTDEPIGVNISGQPVRETPGPEGLPYLGSYLQIFPDHLGNNQRLFERYGPVFKSTSMGVTNYQTNDPKIAQIVLSESEYFSKEINKMHPLYPIKNDMAGVFLGDSTSPNWKVVHKYMPPALGPKAVRHYSKTMNDELRVSLPVFDELESADSAWNVYQYMLKLSSATVGKIVLGIDFEHFTSVDAPLHKMPLAIAHSLALNKKITSMGEWYSHLPFGDPKRLRDLQAFMTGEINKVIQESKGNGTEDLPLQDAALKAANLVDYFTRAVDNSGNRLPTENMSAALTVAAGAGFTTTSSLLSWLIFGLVTYPGMQERLVQELVNHDFKDDADVTPELIEELNELDKYVKEMQRKHNPSYQPGRTAQKDLILPGGLRMRKGEIIIAALHHIHNNPKVWENPDRFDPDRWDTEAVKKRGRTDYIPFAAGQRMCIGFNFALQEIKIFIAQLVWRYEWIKDGNVETEYDPFFQLIRPVNLYVRTKRRTVYPSRSI</sequence>
<keyword evidence="5 7" id="KW-0408">Iron</keyword>
<dbReference type="InterPro" id="IPR050196">
    <property type="entry name" value="Cytochrome_P450_Monoox"/>
</dbReference>
<comment type="cofactor">
    <cofactor evidence="7">
        <name>heme</name>
        <dbReference type="ChEBI" id="CHEBI:30413"/>
    </cofactor>
</comment>
<organism evidence="8 9">
    <name type="scientific">Aureobasidium namibiae CBS 147.97</name>
    <dbReference type="NCBI Taxonomy" id="1043004"/>
    <lineage>
        <taxon>Eukaryota</taxon>
        <taxon>Fungi</taxon>
        <taxon>Dikarya</taxon>
        <taxon>Ascomycota</taxon>
        <taxon>Pezizomycotina</taxon>
        <taxon>Dothideomycetes</taxon>
        <taxon>Dothideomycetidae</taxon>
        <taxon>Dothideales</taxon>
        <taxon>Saccotheciaceae</taxon>
        <taxon>Aureobasidium</taxon>
    </lineage>
</organism>
<keyword evidence="3 7" id="KW-0479">Metal-binding</keyword>
<dbReference type="GeneID" id="25412768"/>
<dbReference type="PRINTS" id="PR00463">
    <property type="entry name" value="EP450I"/>
</dbReference>
<dbReference type="CDD" id="cd00302">
    <property type="entry name" value="cytochrome_P450"/>
    <property type="match status" value="1"/>
</dbReference>
<evidence type="ECO:0000256" key="4">
    <source>
        <dbReference type="ARBA" id="ARBA00023002"/>
    </source>
</evidence>
<dbReference type="HOGENOM" id="CLU_001570_31_0_1"/>
<evidence type="ECO:0000256" key="5">
    <source>
        <dbReference type="ARBA" id="ARBA00023004"/>
    </source>
</evidence>